<dbReference type="InParanoid" id="A7SSC7"/>
<keyword evidence="3 6" id="KW-0812">Transmembrane</keyword>
<evidence type="ECO:0000256" key="2">
    <source>
        <dbReference type="ARBA" id="ARBA00006665"/>
    </source>
</evidence>
<comment type="similarity">
    <text evidence="2">Belongs to the TDE1 family.</text>
</comment>
<dbReference type="OMA" id="ENDSKCW"/>
<evidence type="ECO:0000256" key="6">
    <source>
        <dbReference type="SAM" id="Phobius"/>
    </source>
</evidence>
<dbReference type="HOGENOM" id="CLU_1754326_0_0_1"/>
<evidence type="ECO:0000256" key="5">
    <source>
        <dbReference type="ARBA" id="ARBA00023136"/>
    </source>
</evidence>
<reference evidence="7 8" key="1">
    <citation type="journal article" date="2007" name="Science">
        <title>Sea anemone genome reveals ancestral eumetazoan gene repertoire and genomic organization.</title>
        <authorList>
            <person name="Putnam N.H."/>
            <person name="Srivastava M."/>
            <person name="Hellsten U."/>
            <person name="Dirks B."/>
            <person name="Chapman J."/>
            <person name="Salamov A."/>
            <person name="Terry A."/>
            <person name="Shapiro H."/>
            <person name="Lindquist E."/>
            <person name="Kapitonov V.V."/>
            <person name="Jurka J."/>
            <person name="Genikhovich G."/>
            <person name="Grigoriev I.V."/>
            <person name="Lucas S.M."/>
            <person name="Steele R.E."/>
            <person name="Finnerty J.R."/>
            <person name="Technau U."/>
            <person name="Martindale M.Q."/>
            <person name="Rokhsar D.S."/>
        </authorList>
    </citation>
    <scope>NUCLEOTIDE SEQUENCE [LARGE SCALE GENOMIC DNA]</scope>
    <source>
        <strain evidence="8">CH2 X CH6</strain>
    </source>
</reference>
<evidence type="ECO:0000256" key="3">
    <source>
        <dbReference type="ARBA" id="ARBA00022692"/>
    </source>
</evidence>
<dbReference type="OrthoDB" id="5963193at2759"/>
<organism evidence="7 8">
    <name type="scientific">Nematostella vectensis</name>
    <name type="common">Starlet sea anemone</name>
    <dbReference type="NCBI Taxonomy" id="45351"/>
    <lineage>
        <taxon>Eukaryota</taxon>
        <taxon>Metazoa</taxon>
        <taxon>Cnidaria</taxon>
        <taxon>Anthozoa</taxon>
        <taxon>Hexacorallia</taxon>
        <taxon>Actiniaria</taxon>
        <taxon>Edwardsiidae</taxon>
        <taxon>Nematostella</taxon>
    </lineage>
</organism>
<feature type="transmembrane region" description="Helical" evidence="6">
    <location>
        <begin position="110"/>
        <end position="129"/>
    </location>
</feature>
<accession>A7SSC7</accession>
<name>A7SSC7_NEMVE</name>
<comment type="subcellular location">
    <subcellularLocation>
        <location evidence="1">Membrane</location>
        <topology evidence="1">Multi-pass membrane protein</topology>
    </subcellularLocation>
</comment>
<evidence type="ECO:0000256" key="4">
    <source>
        <dbReference type="ARBA" id="ARBA00022989"/>
    </source>
</evidence>
<feature type="non-terminal residue" evidence="7">
    <location>
        <position position="1"/>
    </location>
</feature>
<dbReference type="Proteomes" id="UP000001593">
    <property type="component" value="Unassembled WGS sequence"/>
</dbReference>
<dbReference type="EMBL" id="DS469775">
    <property type="protein sequence ID" value="EDO33382.1"/>
    <property type="molecule type" value="Genomic_DNA"/>
</dbReference>
<keyword evidence="8" id="KW-1185">Reference proteome</keyword>
<dbReference type="eggNOG" id="KOG2592">
    <property type="taxonomic scope" value="Eukaryota"/>
</dbReference>
<dbReference type="PANTHER" id="PTHR10383">
    <property type="entry name" value="SERINE INCORPORATOR"/>
    <property type="match status" value="1"/>
</dbReference>
<evidence type="ECO:0000313" key="8">
    <source>
        <dbReference type="Proteomes" id="UP000001593"/>
    </source>
</evidence>
<evidence type="ECO:0000313" key="7">
    <source>
        <dbReference type="EMBL" id="EDO33382.1"/>
    </source>
</evidence>
<keyword evidence="4 6" id="KW-1133">Transmembrane helix</keyword>
<dbReference type="GO" id="GO:0016020">
    <property type="term" value="C:membrane"/>
    <property type="evidence" value="ECO:0000318"/>
    <property type="project" value="GO_Central"/>
</dbReference>
<protein>
    <submittedName>
        <fullName evidence="7">Uncharacterized protein</fullName>
    </submittedName>
</protein>
<dbReference type="KEGG" id="nve:5504599"/>
<feature type="transmembrane region" description="Helical" evidence="6">
    <location>
        <begin position="80"/>
        <end position="98"/>
    </location>
</feature>
<sequence length="149" mass="16608">WMYIGFIGAVLFILIQVILLVDFAHSWNEIWTSNAEENDSKCWYIGLLVFMILFYAAALAGHITGYIFFTESSGCHLNKFFLSFNLILCVIISIISLLPSIQSAQPKSGLLQSSIVSLFTTYLILSALASEPTTSDPGLYFSRLFMASL</sequence>
<evidence type="ECO:0000256" key="1">
    <source>
        <dbReference type="ARBA" id="ARBA00004141"/>
    </source>
</evidence>
<gene>
    <name evidence="7" type="ORF">NEMVEDRAFT_v1g129711</name>
</gene>
<dbReference type="InterPro" id="IPR005016">
    <property type="entry name" value="TDE1/TMS"/>
</dbReference>
<keyword evidence="5 6" id="KW-0472">Membrane</keyword>
<dbReference type="AlphaFoldDB" id="A7SSC7"/>
<dbReference type="PANTHER" id="PTHR10383:SF9">
    <property type="entry name" value="SERINE INCORPORATOR, ISOFORM F"/>
    <property type="match status" value="1"/>
</dbReference>
<feature type="transmembrane region" description="Helical" evidence="6">
    <location>
        <begin position="6"/>
        <end position="24"/>
    </location>
</feature>
<feature type="transmembrane region" description="Helical" evidence="6">
    <location>
        <begin position="44"/>
        <end position="68"/>
    </location>
</feature>
<proteinExistence type="inferred from homology"/>
<dbReference type="PhylomeDB" id="A7SSC7"/>
<dbReference type="Pfam" id="PF03348">
    <property type="entry name" value="Serinc"/>
    <property type="match status" value="1"/>
</dbReference>